<evidence type="ECO:0000256" key="1">
    <source>
        <dbReference type="SAM" id="MobiDB-lite"/>
    </source>
</evidence>
<dbReference type="PANTHER" id="PTHR28083">
    <property type="entry name" value="GOOD FOR FULL DBP5 ACTIVITY PROTEIN 2"/>
    <property type="match status" value="1"/>
</dbReference>
<organism evidence="3 4">
    <name type="scientific">Naganishia liquefaciens</name>
    <dbReference type="NCBI Taxonomy" id="104408"/>
    <lineage>
        <taxon>Eukaryota</taxon>
        <taxon>Fungi</taxon>
        <taxon>Dikarya</taxon>
        <taxon>Basidiomycota</taxon>
        <taxon>Agaricomycotina</taxon>
        <taxon>Tremellomycetes</taxon>
        <taxon>Filobasidiales</taxon>
        <taxon>Filobasidiaceae</taxon>
        <taxon>Naganishia</taxon>
    </lineage>
</organism>
<dbReference type="InterPro" id="IPR048519">
    <property type="entry name" value="Gfd2/YDR514C-like_C"/>
</dbReference>
<comment type="caution">
    <text evidence="3">The sequence shown here is derived from an EMBL/GenBank/DDBJ whole genome shotgun (WGS) entry which is preliminary data.</text>
</comment>
<dbReference type="OrthoDB" id="5953249at2759"/>
<reference evidence="3" key="1">
    <citation type="submission" date="2020-07" db="EMBL/GenBank/DDBJ databases">
        <title>Draft Genome Sequence of a Deep-Sea Yeast, Naganishia (Cryptococcus) liquefaciens strain N6.</title>
        <authorList>
            <person name="Han Y.W."/>
            <person name="Kajitani R."/>
            <person name="Morimoto H."/>
            <person name="Parhat M."/>
            <person name="Tsubouchi H."/>
            <person name="Bakenova O."/>
            <person name="Ogata M."/>
            <person name="Argunhan B."/>
            <person name="Aoki R."/>
            <person name="Kajiwara S."/>
            <person name="Itoh T."/>
            <person name="Iwasaki H."/>
        </authorList>
    </citation>
    <scope>NUCLEOTIDE SEQUENCE</scope>
    <source>
        <strain evidence="3">N6</strain>
    </source>
</reference>
<gene>
    <name evidence="3" type="ORF">NliqN6_1018</name>
</gene>
<feature type="domain" description="Gfd2/YDR514C-like C-terminal" evidence="2">
    <location>
        <begin position="327"/>
        <end position="489"/>
    </location>
</feature>
<dbReference type="InterPro" id="IPR040151">
    <property type="entry name" value="Gfd2/YDR514C-like"/>
</dbReference>
<sequence>MSITDGFEHIQADTAWIRLSDVIWEWFKPLNPWQVNAVKSLVSPEALADATHPLRGPGDVRNLELFVAIFPGGKARLMMSLRQLEYLQYYIKAMKLLQPTADAIARYRTAVAEIRKATEASRECADLEGPDFRNDVENMKAIPAIEKLQEEWDIDPTELTDLPLPSSKFFWFEKDFVDIVPIQLRPTDDLKRAMQNPRPYYASAKGQTTEHGHGSGSVTASIRSATPTTARDFVLEGDEEDNPGSVTEIEPEPKAIEEESGVEDREWTLNQDLQDESKAHSDGVSSSALLYQQAEQIYVAASHGLDVASAAFPQISSKPIPLGPASFLTIDFQVWEEGYGVILDVGWSACWFERHDSGEGAEVASWQEQRSGGHWIVEENQHRLNANMKCSIDGNIGRIPYVGTGESEVLPLNQVLAGVKGLVPMLHKKNLGGPVFVIMHSIEEDLSNLRHLGLPIEDWKLDLVPTDPASRETVYVIDTSEMAACISNAKLECFFVMVIKGIEKCSRDLEGESLAGLEDEPILEGWMRDPDFLEALARQEDADQTILMHEAARRHRRMLARTGQADDQSTVGSDESYDSELEDERLLQEYDIEYDIGGGGPEDGIEDD</sequence>
<evidence type="ECO:0000313" key="3">
    <source>
        <dbReference type="EMBL" id="GHJ84616.1"/>
    </source>
</evidence>
<proteinExistence type="predicted"/>
<dbReference type="EMBL" id="BLZA01000009">
    <property type="protein sequence ID" value="GHJ84616.1"/>
    <property type="molecule type" value="Genomic_DNA"/>
</dbReference>
<dbReference type="AlphaFoldDB" id="A0A8H3TNW0"/>
<accession>A0A8H3TNW0</accession>
<keyword evidence="4" id="KW-1185">Reference proteome</keyword>
<feature type="region of interest" description="Disordered" evidence="1">
    <location>
        <begin position="559"/>
        <end position="584"/>
    </location>
</feature>
<protein>
    <recommendedName>
        <fullName evidence="2">Gfd2/YDR514C-like C-terminal domain-containing protein</fullName>
    </recommendedName>
</protein>
<feature type="compositionally biased region" description="Basic and acidic residues" evidence="1">
    <location>
        <begin position="251"/>
        <end position="264"/>
    </location>
</feature>
<dbReference type="PANTHER" id="PTHR28083:SF1">
    <property type="entry name" value="GOOD FOR FULL DBP5 ACTIVITY PROTEIN 2"/>
    <property type="match status" value="1"/>
</dbReference>
<name>A0A8H3TNW0_9TREE</name>
<dbReference type="Pfam" id="PF21762">
    <property type="entry name" value="DEDDh_C"/>
    <property type="match status" value="1"/>
</dbReference>
<dbReference type="Proteomes" id="UP000620104">
    <property type="component" value="Unassembled WGS sequence"/>
</dbReference>
<evidence type="ECO:0000259" key="2">
    <source>
        <dbReference type="Pfam" id="PF21762"/>
    </source>
</evidence>
<feature type="region of interest" description="Disordered" evidence="1">
    <location>
        <begin position="202"/>
        <end position="264"/>
    </location>
</feature>
<dbReference type="GO" id="GO:0005634">
    <property type="term" value="C:nucleus"/>
    <property type="evidence" value="ECO:0007669"/>
    <property type="project" value="TreeGrafter"/>
</dbReference>
<evidence type="ECO:0000313" key="4">
    <source>
        <dbReference type="Proteomes" id="UP000620104"/>
    </source>
</evidence>
<feature type="compositionally biased region" description="Polar residues" evidence="1">
    <location>
        <begin position="216"/>
        <end position="229"/>
    </location>
</feature>